<dbReference type="EMBL" id="ML977609">
    <property type="protein sequence ID" value="KAF1997814.1"/>
    <property type="molecule type" value="Genomic_DNA"/>
</dbReference>
<dbReference type="OrthoDB" id="3755269at2759"/>
<protein>
    <submittedName>
        <fullName evidence="2">Uncharacterized protein</fullName>
    </submittedName>
</protein>
<feature type="signal peptide" evidence="1">
    <location>
        <begin position="1"/>
        <end position="17"/>
    </location>
</feature>
<evidence type="ECO:0000313" key="3">
    <source>
        <dbReference type="Proteomes" id="UP000799779"/>
    </source>
</evidence>
<evidence type="ECO:0000313" key="2">
    <source>
        <dbReference type="EMBL" id="KAF1997814.1"/>
    </source>
</evidence>
<dbReference type="AlphaFoldDB" id="A0A6A5WA93"/>
<sequence length="133" mass="13884">MLPTSLLVALLTTTTLASPLLSSRASALKELKALTVSSPACALPDANKNCAGSPMKDVIISYPSDVPKEQPTLILDATKSAGGKVVYDWQNFGFSGFVPEPVLSLIAAHGANFGIEIHENACAEIPWCGEAPC</sequence>
<dbReference type="Proteomes" id="UP000799779">
    <property type="component" value="Unassembled WGS sequence"/>
</dbReference>
<evidence type="ECO:0000256" key="1">
    <source>
        <dbReference type="SAM" id="SignalP"/>
    </source>
</evidence>
<feature type="chain" id="PRO_5025513463" evidence="1">
    <location>
        <begin position="18"/>
        <end position="133"/>
    </location>
</feature>
<keyword evidence="3" id="KW-1185">Reference proteome</keyword>
<keyword evidence="1" id="KW-0732">Signal</keyword>
<name>A0A6A5WA93_9PLEO</name>
<proteinExistence type="predicted"/>
<accession>A0A6A5WA93</accession>
<gene>
    <name evidence="2" type="ORF">P154DRAFT_536862</name>
</gene>
<organism evidence="2 3">
    <name type="scientific">Amniculicola lignicola CBS 123094</name>
    <dbReference type="NCBI Taxonomy" id="1392246"/>
    <lineage>
        <taxon>Eukaryota</taxon>
        <taxon>Fungi</taxon>
        <taxon>Dikarya</taxon>
        <taxon>Ascomycota</taxon>
        <taxon>Pezizomycotina</taxon>
        <taxon>Dothideomycetes</taxon>
        <taxon>Pleosporomycetidae</taxon>
        <taxon>Pleosporales</taxon>
        <taxon>Amniculicolaceae</taxon>
        <taxon>Amniculicola</taxon>
    </lineage>
</organism>
<reference evidence="2" key="1">
    <citation type="journal article" date="2020" name="Stud. Mycol.">
        <title>101 Dothideomycetes genomes: a test case for predicting lifestyles and emergence of pathogens.</title>
        <authorList>
            <person name="Haridas S."/>
            <person name="Albert R."/>
            <person name="Binder M."/>
            <person name="Bloem J."/>
            <person name="Labutti K."/>
            <person name="Salamov A."/>
            <person name="Andreopoulos B."/>
            <person name="Baker S."/>
            <person name="Barry K."/>
            <person name="Bills G."/>
            <person name="Bluhm B."/>
            <person name="Cannon C."/>
            <person name="Castanera R."/>
            <person name="Culley D."/>
            <person name="Daum C."/>
            <person name="Ezra D."/>
            <person name="Gonzalez J."/>
            <person name="Henrissat B."/>
            <person name="Kuo A."/>
            <person name="Liang C."/>
            <person name="Lipzen A."/>
            <person name="Lutzoni F."/>
            <person name="Magnuson J."/>
            <person name="Mondo S."/>
            <person name="Nolan M."/>
            <person name="Ohm R."/>
            <person name="Pangilinan J."/>
            <person name="Park H.-J."/>
            <person name="Ramirez L."/>
            <person name="Alfaro M."/>
            <person name="Sun H."/>
            <person name="Tritt A."/>
            <person name="Yoshinaga Y."/>
            <person name="Zwiers L.-H."/>
            <person name="Turgeon B."/>
            <person name="Goodwin S."/>
            <person name="Spatafora J."/>
            <person name="Crous P."/>
            <person name="Grigoriev I."/>
        </authorList>
    </citation>
    <scope>NUCLEOTIDE SEQUENCE</scope>
    <source>
        <strain evidence="2">CBS 123094</strain>
    </source>
</reference>